<feature type="compositionally biased region" description="Low complexity" evidence="3">
    <location>
        <begin position="46"/>
        <end position="57"/>
    </location>
</feature>
<dbReference type="GeneID" id="106001254"/>
<dbReference type="InterPro" id="IPR036179">
    <property type="entry name" value="Ig-like_dom_sf"/>
</dbReference>
<feature type="domain" description="IL-40-like Ig" evidence="5">
    <location>
        <begin position="97"/>
        <end position="190"/>
    </location>
</feature>
<feature type="domain" description="IL-40-like Ig" evidence="5">
    <location>
        <begin position="194"/>
        <end position="284"/>
    </location>
</feature>
<evidence type="ECO:0000259" key="5">
    <source>
        <dbReference type="Pfam" id="PF17736"/>
    </source>
</evidence>
<evidence type="ECO:0000256" key="2">
    <source>
        <dbReference type="ARBA" id="ARBA00023180"/>
    </source>
</evidence>
<evidence type="ECO:0000313" key="7">
    <source>
        <dbReference type="RefSeq" id="XP_012891823.1"/>
    </source>
</evidence>
<dbReference type="AlphaFoldDB" id="A0A1S3GSE7"/>
<keyword evidence="6" id="KW-1185">Reference proteome</keyword>
<gene>
    <name evidence="7" type="primary">LOC106001254</name>
</gene>
<dbReference type="InterPro" id="IPR013783">
    <property type="entry name" value="Ig-like_fold"/>
</dbReference>
<reference evidence="7" key="1">
    <citation type="submission" date="2025-08" db="UniProtKB">
        <authorList>
            <consortium name="RefSeq"/>
        </authorList>
    </citation>
    <scope>IDENTIFICATION</scope>
    <source>
        <tissue evidence="7">Kidney</tissue>
    </source>
</reference>
<evidence type="ECO:0000256" key="4">
    <source>
        <dbReference type="SAM" id="SignalP"/>
    </source>
</evidence>
<protein>
    <submittedName>
        <fullName evidence="7">Uncharacterized protein C17orf99 homolog</fullName>
    </submittedName>
</protein>
<proteinExistence type="predicted"/>
<evidence type="ECO:0000256" key="1">
    <source>
        <dbReference type="ARBA" id="ARBA00022729"/>
    </source>
</evidence>
<accession>A0A1S3GSE7</accession>
<evidence type="ECO:0000313" key="6">
    <source>
        <dbReference type="Proteomes" id="UP000081671"/>
    </source>
</evidence>
<dbReference type="InParanoid" id="A0A1S3GSE7"/>
<keyword evidence="2" id="KW-0325">Glycoprotein</keyword>
<dbReference type="FunCoup" id="A0A1S3GSE7">
    <property type="interactions" value="141"/>
</dbReference>
<feature type="signal peptide" evidence="4">
    <location>
        <begin position="1"/>
        <end position="18"/>
    </location>
</feature>
<dbReference type="RefSeq" id="XP_012891823.1">
    <property type="nucleotide sequence ID" value="XM_013036369.1"/>
</dbReference>
<feature type="chain" id="PRO_5010200752" evidence="4">
    <location>
        <begin position="19"/>
        <end position="357"/>
    </location>
</feature>
<organism evidence="6 7">
    <name type="scientific">Dipodomys ordii</name>
    <name type="common">Ord's kangaroo rat</name>
    <dbReference type="NCBI Taxonomy" id="10020"/>
    <lineage>
        <taxon>Eukaryota</taxon>
        <taxon>Metazoa</taxon>
        <taxon>Chordata</taxon>
        <taxon>Craniata</taxon>
        <taxon>Vertebrata</taxon>
        <taxon>Euteleostomi</taxon>
        <taxon>Mammalia</taxon>
        <taxon>Eutheria</taxon>
        <taxon>Euarchontoglires</taxon>
        <taxon>Glires</taxon>
        <taxon>Rodentia</taxon>
        <taxon>Castorimorpha</taxon>
        <taxon>Heteromyidae</taxon>
        <taxon>Dipodomyinae</taxon>
        <taxon>Dipodomys</taxon>
    </lineage>
</organism>
<evidence type="ECO:0000256" key="3">
    <source>
        <dbReference type="SAM" id="MobiDB-lite"/>
    </source>
</evidence>
<dbReference type="SUPFAM" id="SSF48726">
    <property type="entry name" value="Immunoglobulin"/>
    <property type="match status" value="1"/>
</dbReference>
<dbReference type="Gene3D" id="2.60.40.10">
    <property type="entry name" value="Immunoglobulins"/>
    <property type="match status" value="1"/>
</dbReference>
<feature type="region of interest" description="Disordered" evidence="3">
    <location>
        <begin position="32"/>
        <end position="62"/>
    </location>
</feature>
<dbReference type="OrthoDB" id="9524734at2759"/>
<name>A0A1S3GSE7_DIPOR</name>
<sequence>MRLLPLLCLAMLAPSSFPKEEAEGSRWLPFSRCQEQPQGDNHKRQQTQQSSEASAAHTESHCPSGDVAATYKGAVRFPEHVTGHRAACREHLRSTPDISITYKVLQVYPQSRWVLITCHVPQAPPPITYSLLARQNTLVARRVINTYQPAFFNINVTLKSSPDLLTYACQAVSASGTHGPSARLQMYWELWAKPVSQLQANFSLWDRGSGPRMEVSCQVSSGSPPITYRLVSKDGRVCMQQRPLHGQPANFSFQLSQTSGWYQCQAENSISALSSAFTLVPPGERALRGWKGTRPKGPRRQPCLLGLLPEGSQPNPASLPPSQGSCPWDPRACLSAAWSPSQALRLGCLAGLGYRGS</sequence>
<dbReference type="InterPro" id="IPR040878">
    <property type="entry name" value="IL-40-like_Ig"/>
</dbReference>
<dbReference type="KEGG" id="dord:106001254"/>
<dbReference type="Proteomes" id="UP000081671">
    <property type="component" value="Unplaced"/>
</dbReference>
<dbReference type="Pfam" id="PF17736">
    <property type="entry name" value="Ig_C17orf99"/>
    <property type="match status" value="2"/>
</dbReference>
<keyword evidence="1 4" id="KW-0732">Signal</keyword>